<name>A0ABD2IHH3_9BILA</name>
<dbReference type="InterPro" id="IPR018244">
    <property type="entry name" value="Allrgn_V5/Tpx1_CS"/>
</dbReference>
<comment type="caution">
    <text evidence="2">The sequence shown here is derived from an EMBL/GenBank/DDBJ whole genome shotgun (WGS) entry which is preliminary data.</text>
</comment>
<dbReference type="PANTHER" id="PTHR10334">
    <property type="entry name" value="CYSTEINE-RICH SECRETORY PROTEIN-RELATED"/>
    <property type="match status" value="1"/>
</dbReference>
<dbReference type="EMBL" id="JBICBT010001228">
    <property type="protein sequence ID" value="KAL3077447.1"/>
    <property type="molecule type" value="Genomic_DNA"/>
</dbReference>
<reference evidence="2 3" key="1">
    <citation type="submission" date="2024-10" db="EMBL/GenBank/DDBJ databases">
        <authorList>
            <person name="Kim D."/>
        </authorList>
    </citation>
    <scope>NUCLEOTIDE SEQUENCE [LARGE SCALE GENOMIC DNA]</scope>
    <source>
        <strain evidence="2">BH-2024</strain>
    </source>
</reference>
<dbReference type="AlphaFoldDB" id="A0ABD2IHH3"/>
<evidence type="ECO:0000313" key="3">
    <source>
        <dbReference type="Proteomes" id="UP001620626"/>
    </source>
</evidence>
<dbReference type="SMART" id="SM00198">
    <property type="entry name" value="SCP"/>
    <property type="match status" value="1"/>
</dbReference>
<dbReference type="Pfam" id="PF00188">
    <property type="entry name" value="CAP"/>
    <property type="match status" value="1"/>
</dbReference>
<dbReference type="PROSITE" id="PS01009">
    <property type="entry name" value="CRISP_1"/>
    <property type="match status" value="1"/>
</dbReference>
<proteinExistence type="predicted"/>
<evidence type="ECO:0000313" key="2">
    <source>
        <dbReference type="EMBL" id="KAL3077447.1"/>
    </source>
</evidence>
<dbReference type="InterPro" id="IPR002413">
    <property type="entry name" value="V5_allergen-like"/>
</dbReference>
<dbReference type="CDD" id="cd05380">
    <property type="entry name" value="CAP_euk"/>
    <property type="match status" value="1"/>
</dbReference>
<dbReference type="SUPFAM" id="SSF55797">
    <property type="entry name" value="PR-1-like"/>
    <property type="match status" value="1"/>
</dbReference>
<protein>
    <recommendedName>
        <fullName evidence="1">SCP domain-containing protein</fullName>
    </recommendedName>
</protein>
<gene>
    <name evidence="2" type="ORF">niasHT_033985</name>
</gene>
<dbReference type="PRINTS" id="PR00837">
    <property type="entry name" value="V5TPXLIKE"/>
</dbReference>
<accession>A0ABD2IHH3</accession>
<dbReference type="PRINTS" id="PR00838">
    <property type="entry name" value="V5ALLERGEN"/>
</dbReference>
<dbReference type="PROSITE" id="PS01010">
    <property type="entry name" value="CRISP_2"/>
    <property type="match status" value="1"/>
</dbReference>
<evidence type="ECO:0000259" key="1">
    <source>
        <dbReference type="SMART" id="SM00198"/>
    </source>
</evidence>
<dbReference type="InterPro" id="IPR014044">
    <property type="entry name" value="CAP_dom"/>
</dbReference>
<keyword evidence="3" id="KW-1185">Reference proteome</keyword>
<sequence length="196" mass="21867">MLFGRSMGLATPMSAEDKAAIVQCHNNYRSQLALGKVANKTGQTMPTAANMAKMVWDDGLGKSAQDWASKCQIQHSGTDFGENLYFSSWRDFPNKEVLEKSCNAWWSELAEFGINKDMWLDDDNLSKVGHWTQMAWFNSVQIGCAVANCDGEWQTYVVCHYNPGGNYVWMSAYKSGPICSECEAPRKCNKSSGLCE</sequence>
<dbReference type="Proteomes" id="UP001620626">
    <property type="component" value="Unassembled WGS sequence"/>
</dbReference>
<feature type="domain" description="SCP" evidence="1">
    <location>
        <begin position="16"/>
        <end position="169"/>
    </location>
</feature>
<dbReference type="Gene3D" id="3.40.33.10">
    <property type="entry name" value="CAP"/>
    <property type="match status" value="1"/>
</dbReference>
<dbReference type="InterPro" id="IPR001283">
    <property type="entry name" value="CRISP-related"/>
</dbReference>
<dbReference type="InterPro" id="IPR035940">
    <property type="entry name" value="CAP_sf"/>
</dbReference>
<organism evidence="2 3">
    <name type="scientific">Heterodera trifolii</name>
    <dbReference type="NCBI Taxonomy" id="157864"/>
    <lineage>
        <taxon>Eukaryota</taxon>
        <taxon>Metazoa</taxon>
        <taxon>Ecdysozoa</taxon>
        <taxon>Nematoda</taxon>
        <taxon>Chromadorea</taxon>
        <taxon>Rhabditida</taxon>
        <taxon>Tylenchina</taxon>
        <taxon>Tylenchomorpha</taxon>
        <taxon>Tylenchoidea</taxon>
        <taxon>Heteroderidae</taxon>
        <taxon>Heteroderinae</taxon>
        <taxon>Heterodera</taxon>
    </lineage>
</organism>